<feature type="non-terminal residue" evidence="1">
    <location>
        <position position="127"/>
    </location>
</feature>
<evidence type="ECO:0000313" key="1">
    <source>
        <dbReference type="EMBL" id="SVE62642.1"/>
    </source>
</evidence>
<reference evidence="1" key="1">
    <citation type="submission" date="2018-05" db="EMBL/GenBank/DDBJ databases">
        <authorList>
            <person name="Lanie J.A."/>
            <person name="Ng W.-L."/>
            <person name="Kazmierczak K.M."/>
            <person name="Andrzejewski T.M."/>
            <person name="Davidsen T.M."/>
            <person name="Wayne K.J."/>
            <person name="Tettelin H."/>
            <person name="Glass J.I."/>
            <person name="Rusch D."/>
            <person name="Podicherti R."/>
            <person name="Tsui H.-C.T."/>
            <person name="Winkler M.E."/>
        </authorList>
    </citation>
    <scope>NUCLEOTIDE SEQUENCE</scope>
</reference>
<gene>
    <name evidence="1" type="ORF">METZ01_LOCUS515496</name>
</gene>
<proteinExistence type="predicted"/>
<protein>
    <recommendedName>
        <fullName evidence="2">Peptidase MA-like domain-containing protein</fullName>
    </recommendedName>
</protein>
<dbReference type="EMBL" id="UINC01230495">
    <property type="protein sequence ID" value="SVE62642.1"/>
    <property type="molecule type" value="Genomic_DNA"/>
</dbReference>
<organism evidence="1">
    <name type="scientific">marine metagenome</name>
    <dbReference type="NCBI Taxonomy" id="408172"/>
    <lineage>
        <taxon>unclassified sequences</taxon>
        <taxon>metagenomes</taxon>
        <taxon>ecological metagenomes</taxon>
    </lineage>
</organism>
<sequence length="127" mass="14183">MQQLKILIVASLIIGSLATSSAQQERQQLELHLEAPEKLQSVAEQVSQFDKTRFNGILQLLRITDPGEPVRVALVPEDSRIARDTPSWVAAFADPANDLIVLFPSRIGSYPYDSLEVVLRHEITHIL</sequence>
<accession>A0A383F0B0</accession>
<dbReference type="AlphaFoldDB" id="A0A383F0B0"/>
<evidence type="ECO:0008006" key="2">
    <source>
        <dbReference type="Google" id="ProtNLM"/>
    </source>
</evidence>
<name>A0A383F0B0_9ZZZZ</name>